<protein>
    <recommendedName>
        <fullName evidence="2">Pyrroline-5-carboxylate reductase catalytic N-terminal domain-containing protein</fullName>
    </recommendedName>
</protein>
<dbReference type="RefSeq" id="WP_345722645.1">
    <property type="nucleotide sequence ID" value="NZ_BAABRU010000009.1"/>
</dbReference>
<dbReference type="InterPro" id="IPR051267">
    <property type="entry name" value="STEAP_metalloreductase"/>
</dbReference>
<keyword evidence="1" id="KW-0560">Oxidoreductase</keyword>
<accession>A0ABP9X0S3</accession>
<dbReference type="Pfam" id="PF03807">
    <property type="entry name" value="F420_oxidored"/>
    <property type="match status" value="1"/>
</dbReference>
<dbReference type="Proteomes" id="UP001428290">
    <property type="component" value="Unassembled WGS sequence"/>
</dbReference>
<gene>
    <name evidence="3" type="ORF">Hgul01_02828</name>
</gene>
<organism evidence="3 4">
    <name type="scientific">Herpetosiphon gulosus</name>
    <dbReference type="NCBI Taxonomy" id="1973496"/>
    <lineage>
        <taxon>Bacteria</taxon>
        <taxon>Bacillati</taxon>
        <taxon>Chloroflexota</taxon>
        <taxon>Chloroflexia</taxon>
        <taxon>Herpetosiphonales</taxon>
        <taxon>Herpetosiphonaceae</taxon>
        <taxon>Herpetosiphon</taxon>
    </lineage>
</organism>
<proteinExistence type="predicted"/>
<dbReference type="SUPFAM" id="SSF51735">
    <property type="entry name" value="NAD(P)-binding Rossmann-fold domains"/>
    <property type="match status" value="1"/>
</dbReference>
<comment type="caution">
    <text evidence="3">The sequence shown here is derived from an EMBL/GenBank/DDBJ whole genome shotgun (WGS) entry which is preliminary data.</text>
</comment>
<dbReference type="InterPro" id="IPR036291">
    <property type="entry name" value="NAD(P)-bd_dom_sf"/>
</dbReference>
<dbReference type="InterPro" id="IPR028939">
    <property type="entry name" value="P5C_Rdtase_cat_N"/>
</dbReference>
<evidence type="ECO:0000259" key="2">
    <source>
        <dbReference type="Pfam" id="PF03807"/>
    </source>
</evidence>
<reference evidence="3 4" key="1">
    <citation type="submission" date="2024-02" db="EMBL/GenBank/DDBJ databases">
        <title>Herpetosiphon gulosus NBRC 112829.</title>
        <authorList>
            <person name="Ichikawa N."/>
            <person name="Katano-Makiyama Y."/>
            <person name="Hidaka K."/>
        </authorList>
    </citation>
    <scope>NUCLEOTIDE SEQUENCE [LARGE SCALE GENOMIC DNA]</scope>
    <source>
        <strain evidence="3 4">NBRC 112829</strain>
    </source>
</reference>
<dbReference type="EMBL" id="BAABRU010000009">
    <property type="protein sequence ID" value="GAA5529025.1"/>
    <property type="molecule type" value="Genomic_DNA"/>
</dbReference>
<evidence type="ECO:0000313" key="3">
    <source>
        <dbReference type="EMBL" id="GAA5529025.1"/>
    </source>
</evidence>
<name>A0ABP9X0S3_9CHLR</name>
<dbReference type="PANTHER" id="PTHR14239">
    <property type="entry name" value="DUDULIN-RELATED"/>
    <property type="match status" value="1"/>
</dbReference>
<evidence type="ECO:0000256" key="1">
    <source>
        <dbReference type="ARBA" id="ARBA00023002"/>
    </source>
</evidence>
<sequence>MKIGIIGAGQIGGTLAEQLTALGHQVVIANSRGPASIRELAEAGGFQAVTVAEAARSGEIIIITIPQRAVLDLPKDLFAGVSQAVVVVDTGNYYPVRDGRIAAIEDGQIESVWVSEHLGRPVVKAFNNITAQSLREKGRPKDTSDRIALSVAGDLPQARATVLRLVDELGFDPVDAGSLADSWRQQPGTPAYIADLDVPRLQAALAAADQARIAEYRATANEQVRAFFEKPE</sequence>
<keyword evidence="4" id="KW-1185">Reference proteome</keyword>
<dbReference type="Gene3D" id="3.40.50.720">
    <property type="entry name" value="NAD(P)-binding Rossmann-like Domain"/>
    <property type="match status" value="1"/>
</dbReference>
<feature type="domain" description="Pyrroline-5-carboxylate reductase catalytic N-terminal" evidence="2">
    <location>
        <begin position="2"/>
        <end position="93"/>
    </location>
</feature>
<evidence type="ECO:0000313" key="4">
    <source>
        <dbReference type="Proteomes" id="UP001428290"/>
    </source>
</evidence>